<evidence type="ECO:0000313" key="2">
    <source>
        <dbReference type="EMBL" id="AIZ44889.1"/>
    </source>
</evidence>
<reference evidence="3" key="1">
    <citation type="submission" date="2014-11" db="EMBL/GenBank/DDBJ databases">
        <title>Hymenobacter sp. DG25B genome submission.</title>
        <authorList>
            <person name="Jung H.-Y."/>
            <person name="Kim M.K."/>
            <person name="Srinivasan S."/>
            <person name="Lim S."/>
        </authorList>
    </citation>
    <scope>NUCLEOTIDE SEQUENCE [LARGE SCALE GENOMIC DNA]</scope>
    <source>
        <strain evidence="3">DY59</strain>
    </source>
</reference>
<dbReference type="AlphaFoldDB" id="A0A0A7KI63"/>
<evidence type="ECO:0000256" key="1">
    <source>
        <dbReference type="SAM" id="SignalP"/>
    </source>
</evidence>
<dbReference type="KEGG" id="dsw:QR90_06865"/>
<accession>A0A0A7KI63</accession>
<protein>
    <recommendedName>
        <fullName evidence="4">Lipoprotein</fullName>
    </recommendedName>
</protein>
<organism evidence="2 3">
    <name type="scientific">Deinococcus radiopugnans</name>
    <dbReference type="NCBI Taxonomy" id="57497"/>
    <lineage>
        <taxon>Bacteria</taxon>
        <taxon>Thermotogati</taxon>
        <taxon>Deinococcota</taxon>
        <taxon>Deinococci</taxon>
        <taxon>Deinococcales</taxon>
        <taxon>Deinococcaceae</taxon>
        <taxon>Deinococcus</taxon>
    </lineage>
</organism>
<dbReference type="Proteomes" id="UP000030634">
    <property type="component" value="Chromosome"/>
</dbReference>
<dbReference type="RefSeq" id="WP_039683327.1">
    <property type="nucleotide sequence ID" value="NZ_CP010028.1"/>
</dbReference>
<sequence>MKYLAIILTVLLAACAPVAQVLQPGETATITQQGLSLVIVNPGPDALTGDPSVPGDGPALNVRGVNIRPDAAAASWCEQAPVSADMVRWICNLPSLPADANVALRVTFVANDAGMAARLTSASLAAYRASKGATPVVVYAK</sequence>
<dbReference type="EMBL" id="CP010028">
    <property type="protein sequence ID" value="AIZ44889.1"/>
    <property type="molecule type" value="Genomic_DNA"/>
</dbReference>
<evidence type="ECO:0008006" key="4">
    <source>
        <dbReference type="Google" id="ProtNLM"/>
    </source>
</evidence>
<evidence type="ECO:0000313" key="3">
    <source>
        <dbReference type="Proteomes" id="UP000030634"/>
    </source>
</evidence>
<gene>
    <name evidence="2" type="ORF">QR90_06865</name>
</gene>
<dbReference type="STRING" id="1182571.QR90_06865"/>
<feature type="chain" id="PRO_5002029203" description="Lipoprotein" evidence="1">
    <location>
        <begin position="20"/>
        <end position="141"/>
    </location>
</feature>
<name>A0A0A7KI63_9DEIO</name>
<dbReference type="PROSITE" id="PS51257">
    <property type="entry name" value="PROKAR_LIPOPROTEIN"/>
    <property type="match status" value="1"/>
</dbReference>
<feature type="signal peptide" evidence="1">
    <location>
        <begin position="1"/>
        <end position="19"/>
    </location>
</feature>
<proteinExistence type="predicted"/>
<keyword evidence="1" id="KW-0732">Signal</keyword>
<dbReference type="HOGENOM" id="CLU_1822218_0_0_0"/>